<name>G0N3I6_CAEBE</name>
<evidence type="ECO:0000313" key="2">
    <source>
        <dbReference type="EMBL" id="EGT51613.1"/>
    </source>
</evidence>
<dbReference type="PANTHER" id="PTHR22899">
    <property type="entry name" value="CYCLIN-RELATED F-BOX FAMILY"/>
    <property type="match status" value="1"/>
</dbReference>
<accession>G0N3I6</accession>
<dbReference type="InterPro" id="IPR053222">
    <property type="entry name" value="Zygotic_Embryogenesis-Asso"/>
</dbReference>
<dbReference type="PANTHER" id="PTHR22899:SF0">
    <property type="entry name" value="F-BOX ASSOCIATED DOMAIN-CONTAINING PROTEIN-RELATED"/>
    <property type="match status" value="1"/>
</dbReference>
<dbReference type="HOGENOM" id="CLU_028840_1_3_1"/>
<organism evidence="3">
    <name type="scientific">Caenorhabditis brenneri</name>
    <name type="common">Nematode worm</name>
    <dbReference type="NCBI Taxonomy" id="135651"/>
    <lineage>
        <taxon>Eukaryota</taxon>
        <taxon>Metazoa</taxon>
        <taxon>Ecdysozoa</taxon>
        <taxon>Nematoda</taxon>
        <taxon>Chromadorea</taxon>
        <taxon>Rhabditida</taxon>
        <taxon>Rhabditina</taxon>
        <taxon>Rhabditomorpha</taxon>
        <taxon>Rhabditoidea</taxon>
        <taxon>Rhabditidae</taxon>
        <taxon>Peloderinae</taxon>
        <taxon>Caenorhabditis</taxon>
    </lineage>
</organism>
<dbReference type="Proteomes" id="UP000008068">
    <property type="component" value="Unassembled WGS sequence"/>
</dbReference>
<keyword evidence="3" id="KW-1185">Reference proteome</keyword>
<dbReference type="InParanoid" id="G0N3I6"/>
<proteinExistence type="predicted"/>
<protein>
    <recommendedName>
        <fullName evidence="1">Sdz-33 F-box domain-containing protein</fullName>
    </recommendedName>
</protein>
<feature type="domain" description="Sdz-33 F-box" evidence="1">
    <location>
        <begin position="210"/>
        <end position="268"/>
    </location>
</feature>
<gene>
    <name evidence="2" type="ORF">CAEBREN_15191</name>
</gene>
<sequence length="354" mass="41196">MGAVEFLFPLLNLPEKAKKYVLQQMPIVDQITYSFISASTKNSIAALESNRPHKIVIIMSNIIGIRVYRSHNQPRIDFRIFNEESDQITPESNVLPIPKSIDISTPLNGVEQTTQMTNYNGLRLKQCLNHFLDLFPPNNCPVLNKTQISFQSTEREIFPTDLLHDAFKDWDVKEIRIETQFYERLIKKLLQKTEVCEVFRRSPFRNDSDLFIQNFSQLSNIRLITLNDLLMVNSLVFSGVATFKENHLNRFLKCWLNGSNPRLKELRLHIISRPRPQLKLNLVLQGINHSVATEEEMKERGQFQKLIFPPVYPPALSYEVFGWNIRRIIDGQEATVVFITDKSSFEMYLFVDNC</sequence>
<dbReference type="Pfam" id="PF07735">
    <property type="entry name" value="FBA_2"/>
    <property type="match status" value="1"/>
</dbReference>
<dbReference type="AlphaFoldDB" id="G0N3I6"/>
<dbReference type="OMA" id="HNQPRID"/>
<dbReference type="FunCoup" id="G0N3I6">
    <property type="interactions" value="1160"/>
</dbReference>
<evidence type="ECO:0000259" key="1">
    <source>
        <dbReference type="Pfam" id="PF07735"/>
    </source>
</evidence>
<evidence type="ECO:0000313" key="3">
    <source>
        <dbReference type="Proteomes" id="UP000008068"/>
    </source>
</evidence>
<dbReference type="InterPro" id="IPR012885">
    <property type="entry name" value="F-box_Sdz-33"/>
</dbReference>
<reference evidence="3" key="1">
    <citation type="submission" date="2011-07" db="EMBL/GenBank/DDBJ databases">
        <authorList>
            <consortium name="Caenorhabditis brenneri Sequencing and Analysis Consortium"/>
            <person name="Wilson R.K."/>
        </authorList>
    </citation>
    <scope>NUCLEOTIDE SEQUENCE [LARGE SCALE GENOMIC DNA]</scope>
    <source>
        <strain evidence="3">PB2801</strain>
    </source>
</reference>
<dbReference type="EMBL" id="GL379834">
    <property type="protein sequence ID" value="EGT51613.1"/>
    <property type="molecule type" value="Genomic_DNA"/>
</dbReference>